<dbReference type="FunFam" id="1.10.510.10:FF:000444">
    <property type="entry name" value="probable L-type lectin-domain containing receptor kinase S.5"/>
    <property type="match status" value="1"/>
</dbReference>
<dbReference type="Gene3D" id="1.10.510.10">
    <property type="entry name" value="Transferase(Phosphotransferase) domain 1"/>
    <property type="match status" value="1"/>
</dbReference>
<dbReference type="CDD" id="cd06899">
    <property type="entry name" value="lectin_legume_LecRK_Arcelin_ConA"/>
    <property type="match status" value="1"/>
</dbReference>
<keyword evidence="11 15" id="KW-1133">Transmembrane helix</keyword>
<reference evidence="17" key="2">
    <citation type="submission" date="2021-03" db="UniProtKB">
        <authorList>
            <consortium name="EnsemblPlants"/>
        </authorList>
    </citation>
    <scope>IDENTIFICATION</scope>
</reference>
<evidence type="ECO:0000256" key="8">
    <source>
        <dbReference type="ARBA" id="ARBA00022741"/>
    </source>
</evidence>
<evidence type="ECO:0000256" key="7">
    <source>
        <dbReference type="ARBA" id="ARBA00022734"/>
    </source>
</evidence>
<dbReference type="AlphaFoldDB" id="A0A803LFR6"/>
<keyword evidence="8 14" id="KW-0547">Nucleotide-binding</keyword>
<evidence type="ECO:0000256" key="4">
    <source>
        <dbReference type="ARBA" id="ARBA00022679"/>
    </source>
</evidence>
<dbReference type="Gene3D" id="3.30.200.20">
    <property type="entry name" value="Phosphorylase Kinase, domain 1"/>
    <property type="match status" value="1"/>
</dbReference>
<dbReference type="OMA" id="HRSGRVC"/>
<proteinExistence type="inferred from homology"/>
<feature type="binding site" evidence="14">
    <location>
        <position position="320"/>
    </location>
    <ligand>
        <name>ATP</name>
        <dbReference type="ChEBI" id="CHEBI:30616"/>
    </ligand>
</feature>
<name>A0A803LFR6_CHEQI</name>
<keyword evidence="6" id="KW-0732">Signal</keyword>
<evidence type="ECO:0000313" key="17">
    <source>
        <dbReference type="EnsemblPlants" id="AUR62012022-RA:cds"/>
    </source>
</evidence>
<sequence length="610" mass="68027">MSDNSHIYEKAIQVTPDTNGGIATLFNRSGKIVYKQGFRLWNKQRNASFSTQFVLNIKTLQNGGGEGLAFILAKDSEVLADSQGQWLGIVNANTNGSAQGNIVAIEFDTKKSFPEDLDDNHVGLNINSVYSEQQVSLYGRGIRIADEKDITAVISYDGVTKVMNVSVKGENQTEFSRLMSVPIDLSLHLPKKVYVGFSGSTGTGIELNCVKSWSFDGHNIAEAKHIWVWILISVLIVVLVSCGIVVGFFYRRHRRKQKQVDDDDDGLSMQSIETGLGPKKFKLKDLKGATGNFSPKNELGRGGFGVVYQGKLDMKDVAVKRIINTRQGKQNLIAEVTTIGSLHHKNLVELIGWCFEKNEFLLVYEYMPNGSLDKFICSDDENMTLSWERRHGIICGVAQSLDYLHHECSKRVLHRDIKTSNIMLDSEFNARLGDFGLARMFKLGEQTHHSTKELMGTPGYMAPEIFLMGHSTAETDVFAFGVLVLVVISGRMPGKQNDDKNLVDWVWDLYKSDMILSAIDPRLKDEFDMGQAECMLLLGLACCHPNPYTRPSMRNALQVLMGEVLPPSVAIEKPVFMWPATVDITSFDHLEDSSGGENMLKETYSDLVVR</sequence>
<feature type="transmembrane region" description="Helical" evidence="15">
    <location>
        <begin position="226"/>
        <end position="250"/>
    </location>
</feature>
<dbReference type="PROSITE" id="PS00107">
    <property type="entry name" value="PROTEIN_KINASE_ATP"/>
    <property type="match status" value="1"/>
</dbReference>
<evidence type="ECO:0000256" key="11">
    <source>
        <dbReference type="ARBA" id="ARBA00022989"/>
    </source>
</evidence>
<dbReference type="SUPFAM" id="SSF49899">
    <property type="entry name" value="Concanavalin A-like lectins/glucanases"/>
    <property type="match status" value="1"/>
</dbReference>
<evidence type="ECO:0000256" key="2">
    <source>
        <dbReference type="ARBA" id="ARBA00008536"/>
    </source>
</evidence>
<keyword evidence="7" id="KW-0430">Lectin</keyword>
<keyword evidence="13" id="KW-0675">Receptor</keyword>
<evidence type="ECO:0000313" key="18">
    <source>
        <dbReference type="Proteomes" id="UP000596660"/>
    </source>
</evidence>
<dbReference type="PROSITE" id="PS00108">
    <property type="entry name" value="PROTEIN_KINASE_ST"/>
    <property type="match status" value="1"/>
</dbReference>
<dbReference type="GO" id="GO:0030246">
    <property type="term" value="F:carbohydrate binding"/>
    <property type="evidence" value="ECO:0007669"/>
    <property type="project" value="UniProtKB-KW"/>
</dbReference>
<dbReference type="InterPro" id="IPR001220">
    <property type="entry name" value="Legume_lectin_dom"/>
</dbReference>
<evidence type="ECO:0000256" key="13">
    <source>
        <dbReference type="ARBA" id="ARBA00023170"/>
    </source>
</evidence>
<dbReference type="GO" id="GO:0004672">
    <property type="term" value="F:protein kinase activity"/>
    <property type="evidence" value="ECO:0007669"/>
    <property type="project" value="InterPro"/>
</dbReference>
<dbReference type="InterPro" id="IPR011009">
    <property type="entry name" value="Kinase-like_dom_sf"/>
</dbReference>
<evidence type="ECO:0000256" key="10">
    <source>
        <dbReference type="ARBA" id="ARBA00022840"/>
    </source>
</evidence>
<keyword evidence="9" id="KW-0418">Kinase</keyword>
<evidence type="ECO:0000256" key="6">
    <source>
        <dbReference type="ARBA" id="ARBA00022729"/>
    </source>
</evidence>
<evidence type="ECO:0000256" key="5">
    <source>
        <dbReference type="ARBA" id="ARBA00022692"/>
    </source>
</evidence>
<dbReference type="PANTHER" id="PTHR27007">
    <property type="match status" value="1"/>
</dbReference>
<accession>A0A803LFR6</accession>
<evidence type="ECO:0000256" key="12">
    <source>
        <dbReference type="ARBA" id="ARBA00023136"/>
    </source>
</evidence>
<dbReference type="InterPro" id="IPR017441">
    <property type="entry name" value="Protein_kinase_ATP_BS"/>
</dbReference>
<comment type="similarity">
    <text evidence="3">In the C-terminal section; belongs to the protein kinase superfamily. Ser/Thr protein kinase family.</text>
</comment>
<dbReference type="SMART" id="SM00220">
    <property type="entry name" value="S_TKc"/>
    <property type="match status" value="1"/>
</dbReference>
<keyword evidence="4" id="KW-0808">Transferase</keyword>
<dbReference type="InterPro" id="IPR000719">
    <property type="entry name" value="Prot_kinase_dom"/>
</dbReference>
<evidence type="ECO:0000256" key="9">
    <source>
        <dbReference type="ARBA" id="ARBA00022777"/>
    </source>
</evidence>
<organism evidence="17 18">
    <name type="scientific">Chenopodium quinoa</name>
    <name type="common">Quinoa</name>
    <dbReference type="NCBI Taxonomy" id="63459"/>
    <lineage>
        <taxon>Eukaryota</taxon>
        <taxon>Viridiplantae</taxon>
        <taxon>Streptophyta</taxon>
        <taxon>Embryophyta</taxon>
        <taxon>Tracheophyta</taxon>
        <taxon>Spermatophyta</taxon>
        <taxon>Magnoliopsida</taxon>
        <taxon>eudicotyledons</taxon>
        <taxon>Gunneridae</taxon>
        <taxon>Pentapetalae</taxon>
        <taxon>Caryophyllales</taxon>
        <taxon>Chenopodiaceae</taxon>
        <taxon>Chenopodioideae</taxon>
        <taxon>Atripliceae</taxon>
        <taxon>Chenopodium</taxon>
    </lineage>
</organism>
<dbReference type="EnsemblPlants" id="AUR62012022-RA">
    <property type="protein sequence ID" value="AUR62012022-RA:cds"/>
    <property type="gene ID" value="AUR62012022"/>
</dbReference>
<comment type="subcellular location">
    <subcellularLocation>
        <location evidence="1">Membrane</location>
        <topology evidence="1">Single-pass type I membrane protein</topology>
    </subcellularLocation>
</comment>
<feature type="domain" description="Protein kinase" evidence="16">
    <location>
        <begin position="293"/>
        <end position="565"/>
    </location>
</feature>
<evidence type="ECO:0000259" key="16">
    <source>
        <dbReference type="PROSITE" id="PS50011"/>
    </source>
</evidence>
<keyword evidence="18" id="KW-1185">Reference proteome</keyword>
<reference evidence="17" key="1">
    <citation type="journal article" date="2017" name="Nature">
        <title>The genome of Chenopodium quinoa.</title>
        <authorList>
            <person name="Jarvis D.E."/>
            <person name="Ho Y.S."/>
            <person name="Lightfoot D.J."/>
            <person name="Schmoeckel S.M."/>
            <person name="Li B."/>
            <person name="Borm T.J.A."/>
            <person name="Ohyanagi H."/>
            <person name="Mineta K."/>
            <person name="Michell C.T."/>
            <person name="Saber N."/>
            <person name="Kharbatia N.M."/>
            <person name="Rupper R.R."/>
            <person name="Sharp A.R."/>
            <person name="Dally N."/>
            <person name="Boughton B.A."/>
            <person name="Woo Y.H."/>
            <person name="Gao G."/>
            <person name="Schijlen E.G.W.M."/>
            <person name="Guo X."/>
            <person name="Momin A.A."/>
            <person name="Negrao S."/>
            <person name="Al-Babili S."/>
            <person name="Gehring C."/>
            <person name="Roessner U."/>
            <person name="Jung C."/>
            <person name="Murphy K."/>
            <person name="Arold S.T."/>
            <person name="Gojobori T."/>
            <person name="van der Linden C.G."/>
            <person name="van Loo E.N."/>
            <person name="Jellen E.N."/>
            <person name="Maughan P.J."/>
            <person name="Tester M."/>
        </authorList>
    </citation>
    <scope>NUCLEOTIDE SEQUENCE [LARGE SCALE GENOMIC DNA]</scope>
    <source>
        <strain evidence="17">cv. PI 614886</strain>
    </source>
</reference>
<comment type="similarity">
    <text evidence="2">In the N-terminal section; belongs to the leguminous lectin family.</text>
</comment>
<dbReference type="SUPFAM" id="SSF56112">
    <property type="entry name" value="Protein kinase-like (PK-like)"/>
    <property type="match status" value="1"/>
</dbReference>
<evidence type="ECO:0000256" key="3">
    <source>
        <dbReference type="ARBA" id="ARBA00010217"/>
    </source>
</evidence>
<evidence type="ECO:0000256" key="15">
    <source>
        <dbReference type="SAM" id="Phobius"/>
    </source>
</evidence>
<dbReference type="FunFam" id="3.30.200.20:FF:000178">
    <property type="entry name" value="serine/threonine-protein kinase PBS1-like"/>
    <property type="match status" value="1"/>
</dbReference>
<dbReference type="Pfam" id="PF00139">
    <property type="entry name" value="Lectin_legB"/>
    <property type="match status" value="1"/>
</dbReference>
<dbReference type="Proteomes" id="UP000596660">
    <property type="component" value="Unplaced"/>
</dbReference>
<protein>
    <recommendedName>
        <fullName evidence="16">Protein kinase domain-containing protein</fullName>
    </recommendedName>
</protein>
<dbReference type="GO" id="GO:0005524">
    <property type="term" value="F:ATP binding"/>
    <property type="evidence" value="ECO:0007669"/>
    <property type="project" value="UniProtKB-UniRule"/>
</dbReference>
<dbReference type="InterPro" id="IPR050528">
    <property type="entry name" value="L-type_Lectin-RKs"/>
</dbReference>
<dbReference type="SMR" id="A0A803LFR6"/>
<evidence type="ECO:0000256" key="14">
    <source>
        <dbReference type="PROSITE-ProRule" id="PRU10141"/>
    </source>
</evidence>
<dbReference type="InterPro" id="IPR013320">
    <property type="entry name" value="ConA-like_dom_sf"/>
</dbReference>
<dbReference type="Pfam" id="PF00069">
    <property type="entry name" value="Pkinase"/>
    <property type="match status" value="1"/>
</dbReference>
<dbReference type="PROSITE" id="PS50011">
    <property type="entry name" value="PROTEIN_KINASE_DOM"/>
    <property type="match status" value="1"/>
</dbReference>
<dbReference type="GO" id="GO:0016020">
    <property type="term" value="C:membrane"/>
    <property type="evidence" value="ECO:0007669"/>
    <property type="project" value="UniProtKB-SubCell"/>
</dbReference>
<dbReference type="Gene3D" id="2.60.120.200">
    <property type="match status" value="1"/>
</dbReference>
<evidence type="ECO:0000256" key="1">
    <source>
        <dbReference type="ARBA" id="ARBA00004479"/>
    </source>
</evidence>
<dbReference type="InterPro" id="IPR008271">
    <property type="entry name" value="Ser/Thr_kinase_AS"/>
</dbReference>
<keyword evidence="10 14" id="KW-0067">ATP-binding</keyword>
<keyword evidence="5 15" id="KW-0812">Transmembrane</keyword>
<dbReference type="Gramene" id="AUR62012022-RA">
    <property type="protein sequence ID" value="AUR62012022-RA:cds"/>
    <property type="gene ID" value="AUR62012022"/>
</dbReference>
<keyword evidence="12 15" id="KW-0472">Membrane</keyword>